<evidence type="ECO:0000256" key="2">
    <source>
        <dbReference type="SAM" id="SignalP"/>
    </source>
</evidence>
<evidence type="ECO:0000313" key="3">
    <source>
        <dbReference type="EMBL" id="QLJ96905.1"/>
    </source>
</evidence>
<feature type="compositionally biased region" description="Pro residues" evidence="1">
    <location>
        <begin position="27"/>
        <end position="51"/>
    </location>
</feature>
<protein>
    <recommendedName>
        <fullName evidence="4">DUF5666 domain-containing protein</fullName>
    </recommendedName>
</protein>
<evidence type="ECO:0008006" key="4">
    <source>
        <dbReference type="Google" id="ProtNLM"/>
    </source>
</evidence>
<dbReference type="PROSITE" id="PS51257">
    <property type="entry name" value="PROKAR_LIPOPROTEIN"/>
    <property type="match status" value="1"/>
</dbReference>
<reference evidence="3" key="1">
    <citation type="submission" date="2020-08" db="EMBL/GenBank/DDBJ databases">
        <title>A bifunctional nitrone conjugated secondary metabolite targeting the ribosome.</title>
        <authorList>
            <person name="Limbrick E.M."/>
            <person name="Graf M."/>
            <person name="Derewacz D.K."/>
            <person name="Nguyen F."/>
            <person name="Spraggins J.M."/>
            <person name="Wieland M."/>
            <person name="Ynigez-Gutierrez A.E."/>
            <person name="Reisman B.J."/>
            <person name="Zinshteyn B."/>
            <person name="McCulloch K."/>
            <person name="Iverson T.M."/>
            <person name="Green R."/>
            <person name="Wilson D.N."/>
            <person name="Bachmann B.O."/>
        </authorList>
    </citation>
    <scope>NUCLEOTIDE SEQUENCE</scope>
    <source>
        <strain evidence="3">Africana</strain>
    </source>
</reference>
<proteinExistence type="predicted"/>
<sequence>MRRASIVLTAVGLLVLMTACSLGGDPGPRPAVPATGPPPPSKAPTIEPPPAGGSGVAPPTNPGGLAGRPSPRRTGSPLPPSGGDIPGGLPWGGRTLTGAVERSGGCTTLLVGTRRWALTGEAAEALNPGDRVTVHGALVPRPAACADRDLAQTVAVARVDPA</sequence>
<organism evidence="3">
    <name type="scientific">Micromonospora carbonacea</name>
    <dbReference type="NCBI Taxonomy" id="47853"/>
    <lineage>
        <taxon>Bacteria</taxon>
        <taxon>Bacillati</taxon>
        <taxon>Actinomycetota</taxon>
        <taxon>Actinomycetes</taxon>
        <taxon>Micromonosporales</taxon>
        <taxon>Micromonosporaceae</taxon>
        <taxon>Micromonospora</taxon>
    </lineage>
</organism>
<evidence type="ECO:0000256" key="1">
    <source>
        <dbReference type="SAM" id="MobiDB-lite"/>
    </source>
</evidence>
<name>A0A7D6CBB6_9ACTN</name>
<feature type="chain" id="PRO_5039114987" description="DUF5666 domain-containing protein" evidence="2">
    <location>
        <begin position="24"/>
        <end position="162"/>
    </location>
</feature>
<gene>
    <name evidence="3" type="ORF">HZU44_18670</name>
</gene>
<dbReference type="EMBL" id="CP058905">
    <property type="protein sequence ID" value="QLJ96905.1"/>
    <property type="molecule type" value="Genomic_DNA"/>
</dbReference>
<feature type="signal peptide" evidence="2">
    <location>
        <begin position="1"/>
        <end position="23"/>
    </location>
</feature>
<feature type="region of interest" description="Disordered" evidence="1">
    <location>
        <begin position="27"/>
        <end position="96"/>
    </location>
</feature>
<dbReference type="AlphaFoldDB" id="A0A7D6CBB6"/>
<accession>A0A7D6CBB6</accession>
<keyword evidence="2" id="KW-0732">Signal</keyword>